<dbReference type="PANTHER" id="PTHR30290">
    <property type="entry name" value="PERIPLASMIC BINDING COMPONENT OF ABC TRANSPORTER"/>
    <property type="match status" value="1"/>
</dbReference>
<dbReference type="PIRSF" id="PIRSF002741">
    <property type="entry name" value="MppA"/>
    <property type="match status" value="1"/>
</dbReference>
<evidence type="ECO:0000259" key="3">
    <source>
        <dbReference type="Pfam" id="PF00496"/>
    </source>
</evidence>
<dbReference type="PANTHER" id="PTHR30290:SF38">
    <property type="entry name" value="D,D-DIPEPTIDE-BINDING PERIPLASMIC PROTEIN DDPA-RELATED"/>
    <property type="match status" value="1"/>
</dbReference>
<dbReference type="InterPro" id="IPR000914">
    <property type="entry name" value="SBP_5_dom"/>
</dbReference>
<dbReference type="Proteomes" id="UP001500804">
    <property type="component" value="Unassembled WGS sequence"/>
</dbReference>
<reference evidence="5" key="1">
    <citation type="journal article" date="2019" name="Int. J. Syst. Evol. Microbiol.">
        <title>The Global Catalogue of Microorganisms (GCM) 10K type strain sequencing project: providing services to taxonomists for standard genome sequencing and annotation.</title>
        <authorList>
            <consortium name="The Broad Institute Genomics Platform"/>
            <consortium name="The Broad Institute Genome Sequencing Center for Infectious Disease"/>
            <person name="Wu L."/>
            <person name="Ma J."/>
        </authorList>
    </citation>
    <scope>NUCLEOTIDE SEQUENCE [LARGE SCALE GENOMIC DNA]</scope>
    <source>
        <strain evidence="5">JCM 18302</strain>
    </source>
</reference>
<dbReference type="PROSITE" id="PS51257">
    <property type="entry name" value="PROKAR_LIPOPROTEIN"/>
    <property type="match status" value="1"/>
</dbReference>
<evidence type="ECO:0000256" key="2">
    <source>
        <dbReference type="SAM" id="SignalP"/>
    </source>
</evidence>
<dbReference type="Gene3D" id="3.40.190.10">
    <property type="entry name" value="Periplasmic binding protein-like II"/>
    <property type="match status" value="1"/>
</dbReference>
<protein>
    <submittedName>
        <fullName evidence="4">ABC transporter substrate-binding protein</fullName>
    </submittedName>
</protein>
<comment type="caution">
    <text evidence="4">The sequence shown here is derived from an EMBL/GenBank/DDBJ whole genome shotgun (WGS) entry which is preliminary data.</text>
</comment>
<sequence>MRQAHRPSRFLALVATAVASALLAACGAAPGINAPADVANRVRTINPYGGDPAQEGAPKDGGTLLLGMDREIVSFDPTVQNANQAASAIYDYLLKLGPKGEIEPYIARSMDTSDGGLTWRMALTPGVRFSDGTPFDAEAVITNTQRHIDKVSSPAHQLTERIESMRAVDPTTVEFRLTEPTGDFASGFAQPFSTGSLAFVVSPAALAKYGDDIGKHPVGAGPFTFVDWVRDNRLVMAKNPDYWQQGLPHLDGLEFRPLPDTESRWASIVNGDVDVVFGGYIVELSRAMADPNLTTYYATANGAEWVYFNFARPPFDDHRMREAVIRAINVNALSVSQYDNQLQPAKSVFGDDSPYHDPAASDAWPAFDPERAKQLVDEYRASGGNPDFTFKTSNAPNRVAFGEFIQAQMAAIGINVQLQFYDLAQFSSAVVQSNDFQLTSWVGGPWESPYPAVHRLFRTDGPGNYGKYSNPRMDELLDQALNAADPAERARIYQQVDLLANQDLVLGWYSRGYLSTIAKPDVKGIVRYVSRDMFYATVWLDR</sequence>
<dbReference type="InterPro" id="IPR030678">
    <property type="entry name" value="Peptide/Ni-bd"/>
</dbReference>
<dbReference type="EMBL" id="BAABJO010000003">
    <property type="protein sequence ID" value="GAA5114121.1"/>
    <property type="molecule type" value="Genomic_DNA"/>
</dbReference>
<dbReference type="Gene3D" id="3.10.105.10">
    <property type="entry name" value="Dipeptide-binding Protein, Domain 3"/>
    <property type="match status" value="1"/>
</dbReference>
<evidence type="ECO:0000256" key="1">
    <source>
        <dbReference type="ARBA" id="ARBA00022729"/>
    </source>
</evidence>
<proteinExistence type="predicted"/>
<dbReference type="SUPFAM" id="SSF53850">
    <property type="entry name" value="Periplasmic binding protein-like II"/>
    <property type="match status" value="1"/>
</dbReference>
<evidence type="ECO:0000313" key="5">
    <source>
        <dbReference type="Proteomes" id="UP001500804"/>
    </source>
</evidence>
<evidence type="ECO:0000313" key="4">
    <source>
        <dbReference type="EMBL" id="GAA5114121.1"/>
    </source>
</evidence>
<name>A0ABP9NBV6_9PSEU</name>
<dbReference type="RefSeq" id="WP_345603647.1">
    <property type="nucleotide sequence ID" value="NZ_BAABJO010000003.1"/>
</dbReference>
<keyword evidence="5" id="KW-1185">Reference proteome</keyword>
<feature type="signal peptide" evidence="2">
    <location>
        <begin position="1"/>
        <end position="24"/>
    </location>
</feature>
<dbReference type="Pfam" id="PF00496">
    <property type="entry name" value="SBP_bac_5"/>
    <property type="match status" value="1"/>
</dbReference>
<dbReference type="InterPro" id="IPR039424">
    <property type="entry name" value="SBP_5"/>
</dbReference>
<feature type="chain" id="PRO_5047048914" evidence="2">
    <location>
        <begin position="25"/>
        <end position="542"/>
    </location>
</feature>
<keyword evidence="1 2" id="KW-0732">Signal</keyword>
<accession>A0ABP9NBV6</accession>
<organism evidence="4 5">
    <name type="scientific">Pseudonocardia adelaidensis</name>
    <dbReference type="NCBI Taxonomy" id="648754"/>
    <lineage>
        <taxon>Bacteria</taxon>
        <taxon>Bacillati</taxon>
        <taxon>Actinomycetota</taxon>
        <taxon>Actinomycetes</taxon>
        <taxon>Pseudonocardiales</taxon>
        <taxon>Pseudonocardiaceae</taxon>
        <taxon>Pseudonocardia</taxon>
    </lineage>
</organism>
<gene>
    <name evidence="4" type="ORF">GCM10023320_10750</name>
</gene>
<feature type="domain" description="Solute-binding protein family 5" evidence="3">
    <location>
        <begin position="101"/>
        <end position="457"/>
    </location>
</feature>